<evidence type="ECO:0000313" key="2">
    <source>
        <dbReference type="Proteomes" id="UP000037392"/>
    </source>
</evidence>
<dbReference type="GeneID" id="93165660"/>
<organism evidence="1 2">
    <name type="scientific">[Clostridium] citroniae WAL-19142</name>
    <dbReference type="NCBI Taxonomy" id="742734"/>
    <lineage>
        <taxon>Bacteria</taxon>
        <taxon>Bacillati</taxon>
        <taxon>Bacillota</taxon>
        <taxon>Clostridia</taxon>
        <taxon>Lachnospirales</taxon>
        <taxon>Lachnospiraceae</taxon>
        <taxon>Enterocloster</taxon>
    </lineage>
</organism>
<gene>
    <name evidence="1" type="ORF">HMPREF9470_00883</name>
</gene>
<sequence>MIIDSYVVYQSDTAASDMFAAMTYTKLQFENIHYINEETAAANLELAQLKVLAEDPYGIM</sequence>
<comment type="caution">
    <text evidence="1">The sequence shown here is derived from an EMBL/GenBank/DDBJ whole genome shotgun (WGS) entry which is preliminary data.</text>
</comment>
<protein>
    <submittedName>
        <fullName evidence="1">Uncharacterized protein</fullName>
    </submittedName>
</protein>
<dbReference type="AlphaFoldDB" id="A0A0J9CF69"/>
<dbReference type="EMBL" id="ADLK01000005">
    <property type="protein sequence ID" value="KMW23667.1"/>
    <property type="molecule type" value="Genomic_DNA"/>
</dbReference>
<name>A0A0J9CF69_9FIRM</name>
<reference evidence="1 2" key="1">
    <citation type="submission" date="2011-04" db="EMBL/GenBank/DDBJ databases">
        <title>The Genome Sequence of Clostridium citroniae WAL-19142.</title>
        <authorList>
            <consortium name="The Broad Institute Genome Sequencing Platform"/>
            <person name="Earl A."/>
            <person name="Ward D."/>
            <person name="Feldgarden M."/>
            <person name="Gevers D."/>
            <person name="Warren Y.A."/>
            <person name="Tyrrell K.L."/>
            <person name="Citron D.M."/>
            <person name="Goldstein E.J."/>
            <person name="Daigneault M."/>
            <person name="Allen-Vercoe E."/>
            <person name="Young S.K."/>
            <person name="Zeng Q."/>
            <person name="Gargeya S."/>
            <person name="Fitzgerald M."/>
            <person name="Haas B."/>
            <person name="Abouelleil A."/>
            <person name="Alvarado L."/>
            <person name="Arachchi H.M."/>
            <person name="Berlin A."/>
            <person name="Brown A."/>
            <person name="Chapman S.B."/>
            <person name="Chen Z."/>
            <person name="Dunbar C."/>
            <person name="Freedman E."/>
            <person name="Gearin G."/>
            <person name="Gellesch M."/>
            <person name="Goldberg J."/>
            <person name="Griggs A."/>
            <person name="Gujja S."/>
            <person name="Heilman E.R."/>
            <person name="Heiman D."/>
            <person name="Howarth C."/>
            <person name="Larson L."/>
            <person name="Lui A."/>
            <person name="MacDonald P.J."/>
            <person name="Mehta T."/>
            <person name="Montmayeur A."/>
            <person name="Murphy C."/>
            <person name="Neiman D."/>
            <person name="Pearson M."/>
            <person name="Priest M."/>
            <person name="Roberts A."/>
            <person name="Saif S."/>
            <person name="Shea T."/>
            <person name="Shenoy N."/>
            <person name="Sisk P."/>
            <person name="Stolte C."/>
            <person name="Sykes S."/>
            <person name="White J."/>
            <person name="Yandava C."/>
            <person name="Wortman J."/>
            <person name="Nusbaum C."/>
            <person name="Birren B."/>
        </authorList>
    </citation>
    <scope>NUCLEOTIDE SEQUENCE [LARGE SCALE GENOMIC DNA]</scope>
    <source>
        <strain evidence="1 2">WAL-19142</strain>
    </source>
</reference>
<dbReference type="PATRIC" id="fig|742734.4.peg.938"/>
<dbReference type="RefSeq" id="WP_048929289.1">
    <property type="nucleotide sequence ID" value="NZ_KQ235876.1"/>
</dbReference>
<dbReference type="Proteomes" id="UP000037392">
    <property type="component" value="Unassembled WGS sequence"/>
</dbReference>
<accession>A0A0J9CF69</accession>
<proteinExistence type="predicted"/>
<evidence type="ECO:0000313" key="1">
    <source>
        <dbReference type="EMBL" id="KMW23667.1"/>
    </source>
</evidence>